<dbReference type="GO" id="GO:0003677">
    <property type="term" value="F:DNA binding"/>
    <property type="evidence" value="ECO:0007669"/>
    <property type="project" value="InterPro"/>
</dbReference>
<proteinExistence type="predicted"/>
<sequence length="220" mass="25043">MSEEALSGTELGEDAEEAGKKFRKLTPAERAEIRELYELGKARMTELADKYGCSRQTLSRWFRDEKIKWGSRAEEVKEAAKAAITASTTATVTSIAERFQDHRADWIEETRVNSYKALRMAELLAKKTVQEAMKAAKPLATIDEEMKAIHRYQKVLLENADARLRILNADDVVAEDDLPSIQIDDLTAEDLVRFHRENGVDDEEEIDEILKNFDEPVVIE</sequence>
<keyword evidence="4" id="KW-1185">Reference proteome</keyword>
<reference evidence="3 4" key="1">
    <citation type="submission" date="2020-07" db="EMBL/GenBank/DDBJ databases">
        <title>Genomic Encyclopedia of Type Strains, Phase IV (KMG-V): Genome sequencing to study the core and pangenomes of soil and plant-associated prokaryotes.</title>
        <authorList>
            <person name="Whitman W."/>
        </authorList>
    </citation>
    <scope>NUCLEOTIDE SEQUENCE [LARGE SCALE GENOMIC DNA]</scope>
    <source>
        <strain evidence="3 4">AN3</strain>
    </source>
</reference>
<evidence type="ECO:0000259" key="2">
    <source>
        <dbReference type="Pfam" id="PF04218"/>
    </source>
</evidence>
<dbReference type="EMBL" id="JACGXN010000016">
    <property type="protein sequence ID" value="MBA8881716.1"/>
    <property type="molecule type" value="Genomic_DNA"/>
</dbReference>
<dbReference type="SUPFAM" id="SSF46689">
    <property type="entry name" value="Homeodomain-like"/>
    <property type="match status" value="1"/>
</dbReference>
<evidence type="ECO:0000313" key="3">
    <source>
        <dbReference type="EMBL" id="MBA8881716.1"/>
    </source>
</evidence>
<dbReference type="InterPro" id="IPR007889">
    <property type="entry name" value="HTH_Psq"/>
</dbReference>
<dbReference type="RefSeq" id="WP_182552263.1">
    <property type="nucleotide sequence ID" value="NZ_JACGXN010000016.1"/>
</dbReference>
<dbReference type="AlphaFoldDB" id="A0A839EWN6"/>
<dbReference type="Proteomes" id="UP000549052">
    <property type="component" value="Unassembled WGS sequence"/>
</dbReference>
<feature type="region of interest" description="Disordered" evidence="1">
    <location>
        <begin position="1"/>
        <end position="24"/>
    </location>
</feature>
<feature type="domain" description="HTH psq-type" evidence="2">
    <location>
        <begin position="20"/>
        <end position="65"/>
    </location>
</feature>
<comment type="caution">
    <text evidence="3">The sequence shown here is derived from an EMBL/GenBank/DDBJ whole genome shotgun (WGS) entry which is preliminary data.</text>
</comment>
<dbReference type="InterPro" id="IPR009057">
    <property type="entry name" value="Homeodomain-like_sf"/>
</dbReference>
<evidence type="ECO:0000256" key="1">
    <source>
        <dbReference type="SAM" id="MobiDB-lite"/>
    </source>
</evidence>
<organism evidence="3 4">
    <name type="scientific">Phyllobacterium myrsinacearum</name>
    <dbReference type="NCBI Taxonomy" id="28101"/>
    <lineage>
        <taxon>Bacteria</taxon>
        <taxon>Pseudomonadati</taxon>
        <taxon>Pseudomonadota</taxon>
        <taxon>Alphaproteobacteria</taxon>
        <taxon>Hyphomicrobiales</taxon>
        <taxon>Phyllobacteriaceae</taxon>
        <taxon>Phyllobacterium</taxon>
    </lineage>
</organism>
<evidence type="ECO:0000313" key="4">
    <source>
        <dbReference type="Proteomes" id="UP000549052"/>
    </source>
</evidence>
<protein>
    <submittedName>
        <fullName evidence="3">Transposase-like protein</fullName>
    </submittedName>
</protein>
<dbReference type="Pfam" id="PF04218">
    <property type="entry name" value="CENP-B_N"/>
    <property type="match status" value="1"/>
</dbReference>
<gene>
    <name evidence="3" type="ORF">FHW16_005461</name>
</gene>
<accession>A0A839EWN6</accession>
<dbReference type="Gene3D" id="1.10.10.60">
    <property type="entry name" value="Homeodomain-like"/>
    <property type="match status" value="1"/>
</dbReference>
<name>A0A839EWN6_9HYPH</name>